<protein>
    <recommendedName>
        <fullName evidence="3">Acetyltransferase</fullName>
    </recommendedName>
</protein>
<dbReference type="InterPro" id="IPR011004">
    <property type="entry name" value="Trimer_LpxA-like_sf"/>
</dbReference>
<gene>
    <name evidence="1" type="ORF">NMY3_02417</name>
</gene>
<dbReference type="KEGG" id="taa:NMY3_02417"/>
<dbReference type="OrthoDB" id="376049at2157"/>
<dbReference type="SUPFAM" id="SSF51161">
    <property type="entry name" value="Trimeric LpxA-like enzymes"/>
    <property type="match status" value="1"/>
</dbReference>
<sequence>MILDSIIGKNVWFGGYSGTANVLLTRKNIHYKIKDKLIDTGKNHFGAVVSTNCSIGASVIIMPGRWISPDSIIPADIVFSK</sequence>
<proteinExistence type="predicted"/>
<evidence type="ECO:0000313" key="1">
    <source>
        <dbReference type="EMBL" id="ALI36613.1"/>
    </source>
</evidence>
<dbReference type="RefSeq" id="WP_196815843.1">
    <property type="nucleotide sequence ID" value="NZ_CP012850.1"/>
</dbReference>
<keyword evidence="2" id="KW-1185">Reference proteome</keyword>
<dbReference type="AlphaFoldDB" id="A0A654M1Y8"/>
<evidence type="ECO:0008006" key="3">
    <source>
        <dbReference type="Google" id="ProtNLM"/>
    </source>
</evidence>
<name>A0A654M1Y8_9ARCH</name>
<organism evidence="1 2">
    <name type="scientific">Candidatus Nitrosocosmicus oleophilus</name>
    <dbReference type="NCBI Taxonomy" id="1353260"/>
    <lineage>
        <taxon>Archaea</taxon>
        <taxon>Nitrososphaerota</taxon>
        <taxon>Nitrososphaeria</taxon>
        <taxon>Nitrososphaerales</taxon>
        <taxon>Nitrososphaeraceae</taxon>
        <taxon>Candidatus Nitrosocosmicus</taxon>
    </lineage>
</organism>
<dbReference type="GeneID" id="60422363"/>
<dbReference type="EMBL" id="CP012850">
    <property type="protein sequence ID" value="ALI36613.1"/>
    <property type="molecule type" value="Genomic_DNA"/>
</dbReference>
<evidence type="ECO:0000313" key="2">
    <source>
        <dbReference type="Proteomes" id="UP000058925"/>
    </source>
</evidence>
<dbReference type="Proteomes" id="UP000058925">
    <property type="component" value="Chromosome"/>
</dbReference>
<dbReference type="Gene3D" id="2.160.10.10">
    <property type="entry name" value="Hexapeptide repeat proteins"/>
    <property type="match status" value="1"/>
</dbReference>
<reference evidence="2" key="1">
    <citation type="submission" date="2015-10" db="EMBL/GenBank/DDBJ databases">
        <title>Niche specialization of a soil ammonia-oxidizing archaeon, Candidatus Nitrosocosmicus oleophilus.</title>
        <authorList>
            <person name="Jung M.-Y."/>
            <person name="Rhee S.-K."/>
        </authorList>
    </citation>
    <scope>NUCLEOTIDE SEQUENCE [LARGE SCALE GENOMIC DNA]</scope>
    <source>
        <strain evidence="2">MY3</strain>
    </source>
</reference>
<accession>A0A654M1Y8</accession>